<evidence type="ECO:0000256" key="5">
    <source>
        <dbReference type="SAM" id="Phobius"/>
    </source>
</evidence>
<evidence type="ECO:0000313" key="7">
    <source>
        <dbReference type="EMBL" id="SDV47770.1"/>
    </source>
</evidence>
<comment type="subcellular location">
    <subcellularLocation>
        <location evidence="1">Membrane</location>
        <topology evidence="1">Multi-pass membrane protein</topology>
    </subcellularLocation>
</comment>
<dbReference type="STRING" id="1770053.SAMN05216551_103283"/>
<dbReference type="AlphaFoldDB" id="A0A1H2PMF2"/>
<evidence type="ECO:0000256" key="3">
    <source>
        <dbReference type="ARBA" id="ARBA00022989"/>
    </source>
</evidence>
<dbReference type="PANTHER" id="PTHR11662">
    <property type="entry name" value="SOLUTE CARRIER FAMILY 17"/>
    <property type="match status" value="1"/>
</dbReference>
<dbReference type="Pfam" id="PF07690">
    <property type="entry name" value="MFS_1"/>
    <property type="match status" value="1"/>
</dbReference>
<dbReference type="SUPFAM" id="SSF103473">
    <property type="entry name" value="MFS general substrate transporter"/>
    <property type="match status" value="1"/>
</dbReference>
<feature type="transmembrane region" description="Helical" evidence="5">
    <location>
        <begin position="307"/>
        <end position="325"/>
    </location>
</feature>
<dbReference type="RefSeq" id="WP_235837829.1">
    <property type="nucleotide sequence ID" value="NZ_FNLO01000003.1"/>
</dbReference>
<dbReference type="PROSITE" id="PS50850">
    <property type="entry name" value="MFS"/>
    <property type="match status" value="1"/>
</dbReference>
<dbReference type="InterPro" id="IPR050382">
    <property type="entry name" value="MFS_Na/Anion_cotransporter"/>
</dbReference>
<dbReference type="InterPro" id="IPR036259">
    <property type="entry name" value="MFS_trans_sf"/>
</dbReference>
<dbReference type="Gene3D" id="1.20.1250.20">
    <property type="entry name" value="MFS general substrate transporter like domains"/>
    <property type="match status" value="2"/>
</dbReference>
<dbReference type="InterPro" id="IPR020846">
    <property type="entry name" value="MFS_dom"/>
</dbReference>
<dbReference type="InterPro" id="IPR011701">
    <property type="entry name" value="MFS"/>
</dbReference>
<dbReference type="PANTHER" id="PTHR11662:SF333">
    <property type="entry name" value="D-GALACTONATE TRANSPORTER"/>
    <property type="match status" value="1"/>
</dbReference>
<evidence type="ECO:0000259" key="6">
    <source>
        <dbReference type="PROSITE" id="PS50850"/>
    </source>
</evidence>
<feature type="transmembrane region" description="Helical" evidence="5">
    <location>
        <begin position="140"/>
        <end position="161"/>
    </location>
</feature>
<dbReference type="EMBL" id="FNLO01000003">
    <property type="protein sequence ID" value="SDV47770.1"/>
    <property type="molecule type" value="Genomic_DNA"/>
</dbReference>
<feature type="transmembrane region" description="Helical" evidence="5">
    <location>
        <begin position="274"/>
        <end position="295"/>
    </location>
</feature>
<dbReference type="GO" id="GO:0016020">
    <property type="term" value="C:membrane"/>
    <property type="evidence" value="ECO:0007669"/>
    <property type="project" value="UniProtKB-SubCell"/>
</dbReference>
<dbReference type="PIRSF" id="PIRSF002808">
    <property type="entry name" value="Hexose_phosphate_transp"/>
    <property type="match status" value="1"/>
</dbReference>
<accession>A0A1H2PMF2</accession>
<keyword evidence="2 5" id="KW-0812">Transmembrane</keyword>
<dbReference type="CDD" id="cd17319">
    <property type="entry name" value="MFS_ExuT_GudP_like"/>
    <property type="match status" value="1"/>
</dbReference>
<feature type="transmembrane region" description="Helical" evidence="5">
    <location>
        <begin position="167"/>
        <end position="186"/>
    </location>
</feature>
<evidence type="ECO:0000256" key="1">
    <source>
        <dbReference type="ARBA" id="ARBA00004141"/>
    </source>
</evidence>
<feature type="transmembrane region" description="Helical" evidence="5">
    <location>
        <begin position="360"/>
        <end position="387"/>
    </location>
</feature>
<keyword evidence="3 5" id="KW-1133">Transmembrane helix</keyword>
<evidence type="ECO:0000313" key="8">
    <source>
        <dbReference type="Proteomes" id="UP000243719"/>
    </source>
</evidence>
<gene>
    <name evidence="7" type="ORF">SAMN05216551_103283</name>
</gene>
<feature type="transmembrane region" description="Helical" evidence="5">
    <location>
        <begin position="233"/>
        <end position="254"/>
    </location>
</feature>
<feature type="transmembrane region" description="Helical" evidence="5">
    <location>
        <begin position="331"/>
        <end position="353"/>
    </location>
</feature>
<proteinExistence type="predicted"/>
<protein>
    <submittedName>
        <fullName evidence="7">MFS transporter, ACS family, D-galactonate transporter</fullName>
    </submittedName>
</protein>
<evidence type="ECO:0000256" key="2">
    <source>
        <dbReference type="ARBA" id="ARBA00022692"/>
    </source>
</evidence>
<feature type="transmembrane region" description="Helical" evidence="5">
    <location>
        <begin position="47"/>
        <end position="71"/>
    </location>
</feature>
<feature type="transmembrane region" description="Helical" evidence="5">
    <location>
        <begin position="393"/>
        <end position="414"/>
    </location>
</feature>
<keyword evidence="4 5" id="KW-0472">Membrane</keyword>
<dbReference type="InterPro" id="IPR000849">
    <property type="entry name" value="Sugar_P_transporter"/>
</dbReference>
<organism evidence="7 8">
    <name type="scientific">Chitinasiproducens palmae</name>
    <dbReference type="NCBI Taxonomy" id="1770053"/>
    <lineage>
        <taxon>Bacteria</taxon>
        <taxon>Pseudomonadati</taxon>
        <taxon>Pseudomonadota</taxon>
        <taxon>Betaproteobacteria</taxon>
        <taxon>Burkholderiales</taxon>
        <taxon>Burkholderiaceae</taxon>
        <taxon>Chitinasiproducens</taxon>
    </lineage>
</organism>
<feature type="domain" description="Major facilitator superfamily (MFS) profile" evidence="6">
    <location>
        <begin position="13"/>
        <end position="419"/>
    </location>
</feature>
<name>A0A1H2PMF2_9BURK</name>
<evidence type="ECO:0000256" key="4">
    <source>
        <dbReference type="ARBA" id="ARBA00023136"/>
    </source>
</evidence>
<reference evidence="8" key="1">
    <citation type="submission" date="2016-09" db="EMBL/GenBank/DDBJ databases">
        <authorList>
            <person name="Varghese N."/>
            <person name="Submissions S."/>
        </authorList>
    </citation>
    <scope>NUCLEOTIDE SEQUENCE [LARGE SCALE GENOMIC DNA]</scope>
    <source>
        <strain evidence="8">JS23</strain>
    </source>
</reference>
<dbReference type="GO" id="GO:0022857">
    <property type="term" value="F:transmembrane transporter activity"/>
    <property type="evidence" value="ECO:0007669"/>
    <property type="project" value="InterPro"/>
</dbReference>
<keyword evidence="8" id="KW-1185">Reference proteome</keyword>
<dbReference type="Proteomes" id="UP000243719">
    <property type="component" value="Unassembled WGS sequence"/>
</dbReference>
<sequence>MLQQPATRHRYVMLLLVFGATALNFVDRANLAVVAPALKEAFGLDPVALGFAFSAYAWTYALCNLPGGYLVDRFGSRTMYAVAIAIWSVLTFSQGLVTRFGTLFGLRMGVGIAEAPTFPVNNRVVSIWFPRDERGLATSVYIVGQYVGMAFLTPLMFWVFHHFGWRAVFYATGAVGLLWSLVWYGFYRDPAASRANAAERALLRAGGALDDTQGAKPAFSWRALRRLLSDRQIIAVCIGKFAVLSTLYFFLTWFPTYLITERHMTVLKTGTFAALPFIAASIGVLFGGMLSDRLLRAGMSVSAARKTPIVGGLLLVPSMTLAIFAHSDAAVIAIMSFAFFAQGVSSCSWSLMADIAPKGLIGLAGGAVNFAGNLSGIVTPIAIGYIVRGTGSFALALVLVSVFALIGAACYTFLLGEVKRIELVD</sequence>